<proteinExistence type="predicted"/>
<evidence type="ECO:0000256" key="1">
    <source>
        <dbReference type="ARBA" id="ARBA00022598"/>
    </source>
</evidence>
<keyword evidence="7" id="KW-1185">Reference proteome</keyword>
<evidence type="ECO:0000256" key="4">
    <source>
        <dbReference type="ARBA" id="ARBA00023204"/>
    </source>
</evidence>
<dbReference type="PROSITE" id="PS50160">
    <property type="entry name" value="DNA_LIGASE_A3"/>
    <property type="match status" value="1"/>
</dbReference>
<dbReference type="Gene3D" id="3.30.470.30">
    <property type="entry name" value="DNA ligase/mRNA capping enzyme"/>
    <property type="match status" value="1"/>
</dbReference>
<dbReference type="GO" id="GO:0006281">
    <property type="term" value="P:DNA repair"/>
    <property type="evidence" value="ECO:0007669"/>
    <property type="project" value="UniProtKB-KW"/>
</dbReference>
<dbReference type="GO" id="GO:0005524">
    <property type="term" value="F:ATP binding"/>
    <property type="evidence" value="ECO:0007669"/>
    <property type="project" value="InterPro"/>
</dbReference>
<accession>A0A286PGP9</accession>
<dbReference type="STRING" id="1963.AQJ27_50445"/>
<reference evidence="7" key="1">
    <citation type="submission" date="2017-05" db="EMBL/GenBank/DDBJ databases">
        <title>Streptomyces olivochromogenes NBRC 3561 whole genome shotgun sequence.</title>
        <authorList>
            <person name="Dohra H."/>
            <person name="Kodani S."/>
        </authorList>
    </citation>
    <scope>NUCLEOTIDE SEQUENCE [LARGE SCALE GENOMIC DNA]</scope>
    <source>
        <strain evidence="7">NBRC 3561</strain>
    </source>
</reference>
<dbReference type="InterPro" id="IPR050326">
    <property type="entry name" value="NAD_dep_DNA_ligaseB"/>
</dbReference>
<keyword evidence="3" id="KW-0227">DNA damage</keyword>
<gene>
    <name evidence="6" type="ORF">SO3561_10303</name>
</gene>
<dbReference type="SUPFAM" id="SSF56091">
    <property type="entry name" value="DNA ligase/mRNA capping enzyme, catalytic domain"/>
    <property type="match status" value="1"/>
</dbReference>
<organism evidence="6 7">
    <name type="scientific">Streptomyces olivochromogenes</name>
    <dbReference type="NCBI Taxonomy" id="1963"/>
    <lineage>
        <taxon>Bacteria</taxon>
        <taxon>Bacillati</taxon>
        <taxon>Actinomycetota</taxon>
        <taxon>Actinomycetes</taxon>
        <taxon>Kitasatosporales</taxon>
        <taxon>Streptomycetaceae</taxon>
        <taxon>Streptomyces</taxon>
    </lineage>
</organism>
<dbReference type="PROSITE" id="PS00697">
    <property type="entry name" value="DNA_LIGASE_A1"/>
    <property type="match status" value="1"/>
</dbReference>
<dbReference type="RefSeq" id="WP_067385694.1">
    <property type="nucleotide sequence ID" value="NZ_BDQI01000062.1"/>
</dbReference>
<dbReference type="PANTHER" id="PTHR47810:SF1">
    <property type="entry name" value="DNA LIGASE B"/>
    <property type="match status" value="1"/>
</dbReference>
<keyword evidence="2" id="KW-0235">DNA replication</keyword>
<evidence type="ECO:0000259" key="5">
    <source>
        <dbReference type="PROSITE" id="PS50160"/>
    </source>
</evidence>
<dbReference type="Pfam" id="PF01068">
    <property type="entry name" value="DNA_ligase_A_M"/>
    <property type="match status" value="1"/>
</dbReference>
<dbReference type="Gene3D" id="3.30.1490.70">
    <property type="match status" value="1"/>
</dbReference>
<evidence type="ECO:0000313" key="6">
    <source>
        <dbReference type="EMBL" id="GAX58728.1"/>
    </source>
</evidence>
<dbReference type="GO" id="GO:0003910">
    <property type="term" value="F:DNA ligase (ATP) activity"/>
    <property type="evidence" value="ECO:0007669"/>
    <property type="project" value="InterPro"/>
</dbReference>
<evidence type="ECO:0000256" key="2">
    <source>
        <dbReference type="ARBA" id="ARBA00022705"/>
    </source>
</evidence>
<dbReference type="AlphaFoldDB" id="A0A286PGP9"/>
<dbReference type="InterPro" id="IPR012310">
    <property type="entry name" value="DNA_ligase_ATP-dep_cent"/>
</dbReference>
<dbReference type="EMBL" id="BDQI01000062">
    <property type="protein sequence ID" value="GAX58728.1"/>
    <property type="molecule type" value="Genomic_DNA"/>
</dbReference>
<name>A0A286PGP9_STROL</name>
<sequence length="289" mass="31158">MNRPVSVALSQSVPELPTGTDWSYEVKLDGHRMIMWRTDDGVRLQARSGRDVTAAWGDLALASHHLPAGTVLDGEAVITTENGRISFEAAQARAASSPTRAHRLATQRPAHYIAFDALQLPSGDVRPRPYSERRAALLNLLAELPANTPIQAVSATTDHDTALTWHTTLHSQGVEGIVAKRATSPYRAGHTGAWQKIRHAETAKATVAGYTGTARQPQALAVRLPNGRIALSQRLTTPLATRIAPHLVPQPERAYTQGGDAYTPVSAEIIVEVVAGTTRHAVVTVVRLR</sequence>
<keyword evidence="1 6" id="KW-0436">Ligase</keyword>
<dbReference type="GO" id="GO:0006260">
    <property type="term" value="P:DNA replication"/>
    <property type="evidence" value="ECO:0007669"/>
    <property type="project" value="UniProtKB-KW"/>
</dbReference>
<evidence type="ECO:0000256" key="3">
    <source>
        <dbReference type="ARBA" id="ARBA00022763"/>
    </source>
</evidence>
<comment type="caution">
    <text evidence="6">The sequence shown here is derived from an EMBL/GenBank/DDBJ whole genome shotgun (WGS) entry which is preliminary data.</text>
</comment>
<dbReference type="GO" id="GO:0006310">
    <property type="term" value="P:DNA recombination"/>
    <property type="evidence" value="ECO:0007669"/>
    <property type="project" value="InterPro"/>
</dbReference>
<evidence type="ECO:0000313" key="7">
    <source>
        <dbReference type="Proteomes" id="UP000217446"/>
    </source>
</evidence>
<dbReference type="Proteomes" id="UP000217446">
    <property type="component" value="Unassembled WGS sequence"/>
</dbReference>
<keyword evidence="4" id="KW-0234">DNA repair</keyword>
<dbReference type="InterPro" id="IPR016059">
    <property type="entry name" value="DNA_ligase_ATP-dep_CS"/>
</dbReference>
<protein>
    <submittedName>
        <fullName evidence="6">DNA ligase</fullName>
    </submittedName>
</protein>
<feature type="domain" description="ATP-dependent DNA ligase family profile" evidence="5">
    <location>
        <begin position="112"/>
        <end position="198"/>
    </location>
</feature>
<dbReference type="PANTHER" id="PTHR47810">
    <property type="entry name" value="DNA LIGASE"/>
    <property type="match status" value="1"/>
</dbReference>